<feature type="chain" id="PRO_5047232298" evidence="1">
    <location>
        <begin position="30"/>
        <end position="45"/>
    </location>
</feature>
<sequence>MPHRPDQPTILHSTLAAALLLALATPSLATETEAQLAARGAENKR</sequence>
<dbReference type="EMBL" id="LT629970">
    <property type="protein sequence ID" value="SEI02925.1"/>
    <property type="molecule type" value="Genomic_DNA"/>
</dbReference>
<protein>
    <submittedName>
        <fullName evidence="2">Uncharacterized protein</fullName>
    </submittedName>
</protein>
<dbReference type="Proteomes" id="UP000181911">
    <property type="component" value="Chromosome I"/>
</dbReference>
<keyword evidence="3" id="KW-1185">Reference proteome</keyword>
<keyword evidence="1" id="KW-0732">Signal</keyword>
<organism evidence="2 3">
    <name type="scientific">Stutzerimonas xanthomarina</name>
    <dbReference type="NCBI Taxonomy" id="271420"/>
    <lineage>
        <taxon>Bacteria</taxon>
        <taxon>Pseudomonadati</taxon>
        <taxon>Pseudomonadota</taxon>
        <taxon>Gammaproteobacteria</taxon>
        <taxon>Pseudomonadales</taxon>
        <taxon>Pseudomonadaceae</taxon>
        <taxon>Stutzerimonas</taxon>
    </lineage>
</organism>
<gene>
    <name evidence="2" type="ORF">SAMN05216535_3521</name>
</gene>
<name>A0ABY0ZY19_9GAMM</name>
<feature type="signal peptide" evidence="1">
    <location>
        <begin position="1"/>
        <end position="29"/>
    </location>
</feature>
<evidence type="ECO:0000256" key="1">
    <source>
        <dbReference type="SAM" id="SignalP"/>
    </source>
</evidence>
<accession>A0ABY0ZY19</accession>
<proteinExistence type="predicted"/>
<evidence type="ECO:0000313" key="2">
    <source>
        <dbReference type="EMBL" id="SEI02925.1"/>
    </source>
</evidence>
<evidence type="ECO:0000313" key="3">
    <source>
        <dbReference type="Proteomes" id="UP000181911"/>
    </source>
</evidence>
<reference evidence="2 3" key="1">
    <citation type="submission" date="2016-10" db="EMBL/GenBank/DDBJ databases">
        <authorList>
            <person name="Varghese N."/>
            <person name="Submissions S."/>
        </authorList>
    </citation>
    <scope>NUCLEOTIDE SEQUENCE [LARGE SCALE GENOMIC DNA]</scope>
    <source>
        <strain evidence="2 3">LMG 23572</strain>
    </source>
</reference>